<feature type="transmembrane region" description="Helical" evidence="5">
    <location>
        <begin position="107"/>
        <end position="132"/>
    </location>
</feature>
<evidence type="ECO:0000256" key="3">
    <source>
        <dbReference type="ARBA" id="ARBA00022989"/>
    </source>
</evidence>
<dbReference type="EMBL" id="CATQJL010000316">
    <property type="protein sequence ID" value="CAJ0606958.1"/>
    <property type="molecule type" value="Genomic_DNA"/>
</dbReference>
<gene>
    <name evidence="7" type="ORF">CYNAS_LOCUS18941</name>
</gene>
<dbReference type="InterPro" id="IPR017452">
    <property type="entry name" value="GPCR_Rhodpsn_7TM"/>
</dbReference>
<sequence>MDCKDPPIFDVNNSLTQNVLHTLFLFQQTYSSLHRYIAVILCLFGLLANSIHIWVLTRPRMRFSSVHTVLVCIALSDMGTMSSYMIYMTRFEFMVDHTGYPYGWALFLKIHVVISIALHAITLYLVVLMAFIRFCAMRLSSSAWLQSKRAISAAIGIAISVFVLCIPTLLAHEVVARKVTSTQGEEMTRYSIGFSEMMLENGCFLMKGNLWLTGIFLKAIPCALLFWFTIALIGRMKENKEKRTKLLKTRDEKNKRDITTYMLVFMVTVFLITELPQGVMAVLNAMYTSQFHAYVYLSLADVLDLLSLINCYVAFLVYICTSSRYRQTLLSILPNMPTVLSAVTSRQNTIKREKLPYTTLDGTPCPVIETQCKAEQDMLL</sequence>
<dbReference type="Gene3D" id="1.20.1070.10">
    <property type="entry name" value="Rhodopsin 7-helix transmembrane proteins"/>
    <property type="match status" value="1"/>
</dbReference>
<keyword evidence="8" id="KW-1185">Reference proteome</keyword>
<dbReference type="PANTHER" id="PTHR46273:SF6">
    <property type="entry name" value="G-PROTEIN COUPLED RECEPTORS FAMILY 1 PROFILE DOMAIN-CONTAINING PROTEIN"/>
    <property type="match status" value="1"/>
</dbReference>
<evidence type="ECO:0000256" key="4">
    <source>
        <dbReference type="ARBA" id="ARBA00023136"/>
    </source>
</evidence>
<evidence type="ECO:0000313" key="8">
    <source>
        <dbReference type="Proteomes" id="UP001176961"/>
    </source>
</evidence>
<keyword evidence="4 5" id="KW-0472">Membrane</keyword>
<accession>A0AA36HAG4</accession>
<dbReference type="Proteomes" id="UP001176961">
    <property type="component" value="Unassembled WGS sequence"/>
</dbReference>
<feature type="transmembrane region" description="Helical" evidence="5">
    <location>
        <begin position="293"/>
        <end position="319"/>
    </location>
</feature>
<evidence type="ECO:0000259" key="6">
    <source>
        <dbReference type="PROSITE" id="PS50262"/>
    </source>
</evidence>
<feature type="transmembrane region" description="Helical" evidence="5">
    <location>
        <begin position="36"/>
        <end position="56"/>
    </location>
</feature>
<reference evidence="7" key="1">
    <citation type="submission" date="2023-07" db="EMBL/GenBank/DDBJ databases">
        <authorList>
            <consortium name="CYATHOMIX"/>
        </authorList>
    </citation>
    <scope>NUCLEOTIDE SEQUENCE</scope>
    <source>
        <strain evidence="7">N/A</strain>
    </source>
</reference>
<dbReference type="AlphaFoldDB" id="A0AA36HAG4"/>
<dbReference type="SUPFAM" id="SSF81321">
    <property type="entry name" value="Family A G protein-coupled receptor-like"/>
    <property type="match status" value="1"/>
</dbReference>
<dbReference type="GO" id="GO:0005886">
    <property type="term" value="C:plasma membrane"/>
    <property type="evidence" value="ECO:0007669"/>
    <property type="project" value="TreeGrafter"/>
</dbReference>
<comment type="caution">
    <text evidence="7">The sequence shown here is derived from an EMBL/GenBank/DDBJ whole genome shotgun (WGS) entry which is preliminary data.</text>
</comment>
<name>A0AA36HAG4_CYLNA</name>
<feature type="domain" description="G-protein coupled receptors family 1 profile" evidence="6">
    <location>
        <begin position="48"/>
        <end position="318"/>
    </location>
</feature>
<feature type="transmembrane region" description="Helical" evidence="5">
    <location>
        <begin position="68"/>
        <end position="87"/>
    </location>
</feature>
<dbReference type="PROSITE" id="PS50262">
    <property type="entry name" value="G_PROTEIN_RECEP_F1_2"/>
    <property type="match status" value="1"/>
</dbReference>
<dbReference type="InterPro" id="IPR053219">
    <property type="entry name" value="GPCR_Dmsr-1"/>
</dbReference>
<dbReference type="Pfam" id="PF10324">
    <property type="entry name" value="7TM_GPCR_Srw"/>
    <property type="match status" value="1"/>
</dbReference>
<evidence type="ECO:0000256" key="1">
    <source>
        <dbReference type="ARBA" id="ARBA00004370"/>
    </source>
</evidence>
<protein>
    <recommendedName>
        <fullName evidence="6">G-protein coupled receptors family 1 profile domain-containing protein</fullName>
    </recommendedName>
</protein>
<feature type="transmembrane region" description="Helical" evidence="5">
    <location>
        <begin position="257"/>
        <end position="273"/>
    </location>
</feature>
<evidence type="ECO:0000256" key="5">
    <source>
        <dbReference type="SAM" id="Phobius"/>
    </source>
</evidence>
<dbReference type="GO" id="GO:0008528">
    <property type="term" value="F:G protein-coupled peptide receptor activity"/>
    <property type="evidence" value="ECO:0007669"/>
    <property type="project" value="InterPro"/>
</dbReference>
<evidence type="ECO:0000256" key="2">
    <source>
        <dbReference type="ARBA" id="ARBA00022692"/>
    </source>
</evidence>
<comment type="subcellular location">
    <subcellularLocation>
        <location evidence="1">Membrane</location>
    </subcellularLocation>
</comment>
<dbReference type="PANTHER" id="PTHR46273">
    <property type="entry name" value="MYOSUPPRESSIN RECEPTOR 1, ISOFORM B-RELATED"/>
    <property type="match status" value="1"/>
</dbReference>
<dbReference type="CDD" id="cd14978">
    <property type="entry name" value="7tmA_FMRFamide_R-like"/>
    <property type="match status" value="1"/>
</dbReference>
<keyword evidence="2 5" id="KW-0812">Transmembrane</keyword>
<feature type="transmembrane region" description="Helical" evidence="5">
    <location>
        <begin position="215"/>
        <end position="236"/>
    </location>
</feature>
<organism evidence="7 8">
    <name type="scientific">Cylicocyclus nassatus</name>
    <name type="common">Nematode worm</name>
    <dbReference type="NCBI Taxonomy" id="53992"/>
    <lineage>
        <taxon>Eukaryota</taxon>
        <taxon>Metazoa</taxon>
        <taxon>Ecdysozoa</taxon>
        <taxon>Nematoda</taxon>
        <taxon>Chromadorea</taxon>
        <taxon>Rhabditida</taxon>
        <taxon>Rhabditina</taxon>
        <taxon>Rhabditomorpha</taxon>
        <taxon>Strongyloidea</taxon>
        <taxon>Strongylidae</taxon>
        <taxon>Cylicocyclus</taxon>
    </lineage>
</organism>
<proteinExistence type="predicted"/>
<dbReference type="InterPro" id="IPR019427">
    <property type="entry name" value="7TM_GPCR_serpentine_rcpt_Srw"/>
</dbReference>
<keyword evidence="3 5" id="KW-1133">Transmembrane helix</keyword>
<feature type="transmembrane region" description="Helical" evidence="5">
    <location>
        <begin position="153"/>
        <end position="171"/>
    </location>
</feature>
<evidence type="ECO:0000313" key="7">
    <source>
        <dbReference type="EMBL" id="CAJ0606958.1"/>
    </source>
</evidence>